<feature type="transmembrane region" description="Helical" evidence="9">
    <location>
        <begin position="81"/>
        <end position="101"/>
    </location>
</feature>
<keyword evidence="5 9" id="KW-0812">Transmembrane</keyword>
<dbReference type="Proteomes" id="UP001596119">
    <property type="component" value="Unassembled WGS sequence"/>
</dbReference>
<keyword evidence="11" id="KW-1185">Reference proteome</keyword>
<feature type="region of interest" description="Disordered" evidence="8">
    <location>
        <begin position="355"/>
        <end position="398"/>
    </location>
</feature>
<gene>
    <name evidence="10" type="ORF">ACFQH9_12290</name>
</gene>
<dbReference type="EMBL" id="JBHSQK010000026">
    <property type="protein sequence ID" value="MFC5949051.1"/>
    <property type="molecule type" value="Genomic_DNA"/>
</dbReference>
<name>A0ABW1I600_9PSEU</name>
<feature type="transmembrane region" description="Helical" evidence="9">
    <location>
        <begin position="266"/>
        <end position="294"/>
    </location>
</feature>
<feature type="transmembrane region" description="Helical" evidence="9">
    <location>
        <begin position="314"/>
        <end position="345"/>
    </location>
</feature>
<evidence type="ECO:0000256" key="4">
    <source>
        <dbReference type="ARBA" id="ARBA00022475"/>
    </source>
</evidence>
<proteinExistence type="inferred from homology"/>
<evidence type="ECO:0000313" key="11">
    <source>
        <dbReference type="Proteomes" id="UP001596119"/>
    </source>
</evidence>
<evidence type="ECO:0000256" key="1">
    <source>
        <dbReference type="ARBA" id="ARBA00004651"/>
    </source>
</evidence>
<feature type="transmembrane region" description="Helical" evidence="9">
    <location>
        <begin position="47"/>
        <end position="69"/>
    </location>
</feature>
<evidence type="ECO:0000256" key="6">
    <source>
        <dbReference type="ARBA" id="ARBA00022989"/>
    </source>
</evidence>
<protein>
    <submittedName>
        <fullName evidence="10">AI-2E family transporter</fullName>
    </submittedName>
</protein>
<evidence type="ECO:0000313" key="10">
    <source>
        <dbReference type="EMBL" id="MFC5949051.1"/>
    </source>
</evidence>
<evidence type="ECO:0000256" key="9">
    <source>
        <dbReference type="SAM" id="Phobius"/>
    </source>
</evidence>
<sequence>MGVEARNRWGPRPPAELPRLLVLAGGWAWRLLAVGVAAYALVRVLALVWLVVVPVVAAVLLASLLRPLTRRLARWHVPGPLAALLTLLATVAVLGGVGFLVQQRVAAQLSTLVDDLVGTVQGMRPLLARLGMADLRLDRLQTAIVDWLQAHRDQALNAVQTGAGVLVDAGTMILLTLFVTFFFLYDGERVWRGVLLPFRDVARQRMDRAGRAAWEVVTAYVHGTAVIATIHGTVIGLVLYLLGVPLALPLAVLVFLGSFVPIAGALVAGGIAVLVTLAVKGWVAGLILFVVLIAEDQLEGHVLQPLIVGRYVRLHPLLIGLALAVGSILGGIVGAVVAVPVAAVLRHTVPVLLGHPAPADEPGDGDRPGRAGGDDTGDGSEQAGAPARDGATRTGGSS</sequence>
<evidence type="ECO:0000256" key="2">
    <source>
        <dbReference type="ARBA" id="ARBA00009773"/>
    </source>
</evidence>
<dbReference type="PANTHER" id="PTHR21716">
    <property type="entry name" value="TRANSMEMBRANE PROTEIN"/>
    <property type="match status" value="1"/>
</dbReference>
<keyword evidence="4" id="KW-1003">Cell membrane</keyword>
<feature type="transmembrane region" description="Helical" evidence="9">
    <location>
        <begin position="212"/>
        <end position="231"/>
    </location>
</feature>
<keyword evidence="7 9" id="KW-0472">Membrane</keyword>
<feature type="transmembrane region" description="Helical" evidence="9">
    <location>
        <begin position="237"/>
        <end position="259"/>
    </location>
</feature>
<evidence type="ECO:0000256" key="7">
    <source>
        <dbReference type="ARBA" id="ARBA00023136"/>
    </source>
</evidence>
<comment type="similarity">
    <text evidence="2">Belongs to the autoinducer-2 exporter (AI-2E) (TC 2.A.86) family.</text>
</comment>
<evidence type="ECO:0000256" key="3">
    <source>
        <dbReference type="ARBA" id="ARBA00022448"/>
    </source>
</evidence>
<evidence type="ECO:0000256" key="5">
    <source>
        <dbReference type="ARBA" id="ARBA00022692"/>
    </source>
</evidence>
<dbReference type="RefSeq" id="WP_379566133.1">
    <property type="nucleotide sequence ID" value="NZ_JBHSQK010000026.1"/>
</dbReference>
<dbReference type="InterPro" id="IPR002549">
    <property type="entry name" value="AI-2E-like"/>
</dbReference>
<feature type="compositionally biased region" description="Basic and acidic residues" evidence="8">
    <location>
        <begin position="364"/>
        <end position="373"/>
    </location>
</feature>
<dbReference type="PANTHER" id="PTHR21716:SF53">
    <property type="entry name" value="PERMEASE PERM-RELATED"/>
    <property type="match status" value="1"/>
</dbReference>
<comment type="caution">
    <text evidence="10">The sequence shown here is derived from an EMBL/GenBank/DDBJ whole genome shotgun (WGS) entry which is preliminary data.</text>
</comment>
<feature type="transmembrane region" description="Helical" evidence="9">
    <location>
        <begin position="163"/>
        <end position="185"/>
    </location>
</feature>
<comment type="subcellular location">
    <subcellularLocation>
        <location evidence="1">Cell membrane</location>
        <topology evidence="1">Multi-pass membrane protein</topology>
    </subcellularLocation>
</comment>
<feature type="transmembrane region" description="Helical" evidence="9">
    <location>
        <begin position="20"/>
        <end position="41"/>
    </location>
</feature>
<accession>A0ABW1I600</accession>
<dbReference type="Pfam" id="PF01594">
    <property type="entry name" value="AI-2E_transport"/>
    <property type="match status" value="1"/>
</dbReference>
<keyword evidence="3" id="KW-0813">Transport</keyword>
<organism evidence="10 11">
    <name type="scientific">Pseudonocardia lutea</name>
    <dbReference type="NCBI Taxonomy" id="2172015"/>
    <lineage>
        <taxon>Bacteria</taxon>
        <taxon>Bacillati</taxon>
        <taxon>Actinomycetota</taxon>
        <taxon>Actinomycetes</taxon>
        <taxon>Pseudonocardiales</taxon>
        <taxon>Pseudonocardiaceae</taxon>
        <taxon>Pseudonocardia</taxon>
    </lineage>
</organism>
<evidence type="ECO:0000256" key="8">
    <source>
        <dbReference type="SAM" id="MobiDB-lite"/>
    </source>
</evidence>
<keyword evidence="6 9" id="KW-1133">Transmembrane helix</keyword>
<reference evidence="11" key="1">
    <citation type="journal article" date="2019" name="Int. J. Syst. Evol. Microbiol.">
        <title>The Global Catalogue of Microorganisms (GCM) 10K type strain sequencing project: providing services to taxonomists for standard genome sequencing and annotation.</title>
        <authorList>
            <consortium name="The Broad Institute Genomics Platform"/>
            <consortium name="The Broad Institute Genome Sequencing Center for Infectious Disease"/>
            <person name="Wu L."/>
            <person name="Ma J."/>
        </authorList>
    </citation>
    <scope>NUCLEOTIDE SEQUENCE [LARGE SCALE GENOMIC DNA]</scope>
    <source>
        <strain evidence="11">CGMCC 4.7397</strain>
    </source>
</reference>